<feature type="compositionally biased region" description="Basic and acidic residues" evidence="1">
    <location>
        <begin position="801"/>
        <end position="814"/>
    </location>
</feature>
<feature type="region of interest" description="Disordered" evidence="1">
    <location>
        <begin position="627"/>
        <end position="647"/>
    </location>
</feature>
<dbReference type="KEGG" id="cvn:111124544"/>
<dbReference type="Pfam" id="PF15189">
    <property type="entry name" value="MEIOC"/>
    <property type="match status" value="1"/>
</dbReference>
<proteinExistence type="predicted"/>
<dbReference type="GeneID" id="111124544"/>
<dbReference type="PANTHER" id="PTHR33861:SF5">
    <property type="entry name" value="GAMMA-TUBULIN COMPLEX COMPONENT"/>
    <property type="match status" value="1"/>
</dbReference>
<dbReference type="PANTHER" id="PTHR33861">
    <property type="entry name" value="PROTEIN CBG18333"/>
    <property type="match status" value="1"/>
</dbReference>
<dbReference type="InterPro" id="IPR027963">
    <property type="entry name" value="MEIOC"/>
</dbReference>
<dbReference type="GO" id="GO:0005634">
    <property type="term" value="C:nucleus"/>
    <property type="evidence" value="ECO:0007669"/>
    <property type="project" value="TreeGrafter"/>
</dbReference>
<feature type="region of interest" description="Disordered" evidence="1">
    <location>
        <begin position="111"/>
        <end position="130"/>
    </location>
</feature>
<dbReference type="GO" id="GO:0007144">
    <property type="term" value="P:female meiosis I"/>
    <property type="evidence" value="ECO:0007669"/>
    <property type="project" value="TreeGrafter"/>
</dbReference>
<name>A0A8B8D8J0_CRAVI</name>
<gene>
    <name evidence="3" type="primary">LOC111124544</name>
</gene>
<dbReference type="GO" id="GO:0005737">
    <property type="term" value="C:cytoplasm"/>
    <property type="evidence" value="ECO:0007669"/>
    <property type="project" value="TreeGrafter"/>
</dbReference>
<feature type="region of interest" description="Disordered" evidence="1">
    <location>
        <begin position="472"/>
        <end position="499"/>
    </location>
</feature>
<sequence>MCDVATFNQRHFQGNGGVPSNGVSDKESYNLFWKSETGGREGEQKNAVFNHMDSGFFDQINYCERYDVNANGDKFSKFDDIVSQIIEDDSSFYAFNQNLKNLNLSFNQGSNGSVSVPSTPGSGWSSVTDEGPQKANNNTFDFSLQGQPSLSTVSNNNLSAFSGDISLEDLDSMPAKTDGPDLELLQSFMIEQSKKSLKNQAFLDNHLTEAFMSMYDVKPMPVSPPQTKNLSQQSSSGKESQNCQIWPTFDNQHYLKSQSMTSTYSQPGNFPQYVKPRPYPQETFDKTELPKFPPEVPPPLAFPPGRNMNLKAETMNSPRSADIKPMSSSEREKLLHAGMGPSNHGFQPTEAGDRKSILQPIQVNTHSALGYQSCNTSGQSTPVSHPGNNYQVVDKYASSPVTTAQGICVPPKSLLRAQQDLSQMPPSYPPVLPVDKTQAGRPSAHISQAFRQKMAKMSLSSPTSAMTDAKYSREVTDKTPPVSLHSLSPTSYGDSPPASVYHKRIPRENLSLQDFQTLGAVAQPHHPAFVKYLPNLIAPPHFLAPSGALPSEAFEYYHVDPYGRLISPVLTPEMYVDVPYIYPGIPQVIPNIRNPRRSGPSNELHLKLEECYEQFRNIERERKKTEAELARQNPGKKVSSTNNIVVPRLPSNPSRVDRLIVDSFKEHARILTLVDKMEKLRNFVLHPHIHSALERWLEGIRKVQARRKEEIVNATNRHRNVGHRHQEDKDVLALAASIGELTTLCRKARTANWCALQMSDKDNAPLTSLGFEIKTEITKNGFPVYISQQNVIELQDTPEEGDGREKKDPAGEGQ</sequence>
<feature type="region of interest" description="Disordered" evidence="1">
    <location>
        <begin position="793"/>
        <end position="814"/>
    </location>
</feature>
<dbReference type="AlphaFoldDB" id="A0A8B8D8J0"/>
<evidence type="ECO:0000313" key="3">
    <source>
        <dbReference type="RefSeq" id="XP_022323196.1"/>
    </source>
</evidence>
<evidence type="ECO:0000313" key="2">
    <source>
        <dbReference type="Proteomes" id="UP000694844"/>
    </source>
</evidence>
<reference evidence="3" key="2">
    <citation type="submission" date="2025-08" db="UniProtKB">
        <authorList>
            <consortium name="RefSeq"/>
        </authorList>
    </citation>
    <scope>IDENTIFICATION</scope>
    <source>
        <tissue evidence="3">Whole sample</tissue>
    </source>
</reference>
<protein>
    <submittedName>
        <fullName evidence="3">Uncharacterized protein LOC111124544 isoform X1</fullName>
    </submittedName>
</protein>
<evidence type="ECO:0000256" key="1">
    <source>
        <dbReference type="SAM" id="MobiDB-lite"/>
    </source>
</evidence>
<dbReference type="OrthoDB" id="5978002at2759"/>
<feature type="compositionally biased region" description="Polar residues" evidence="1">
    <location>
        <begin position="225"/>
        <end position="241"/>
    </location>
</feature>
<accession>A0A8B8D8J0</accession>
<keyword evidence="2" id="KW-1185">Reference proteome</keyword>
<feature type="compositionally biased region" description="Low complexity" evidence="1">
    <location>
        <begin position="111"/>
        <end position="128"/>
    </location>
</feature>
<feature type="region of interest" description="Disordered" evidence="1">
    <location>
        <begin position="222"/>
        <end position="241"/>
    </location>
</feature>
<dbReference type="GO" id="GO:0007141">
    <property type="term" value="P:male meiosis I"/>
    <property type="evidence" value="ECO:0007669"/>
    <property type="project" value="TreeGrafter"/>
</dbReference>
<organism evidence="2 3">
    <name type="scientific">Crassostrea virginica</name>
    <name type="common">Eastern oyster</name>
    <dbReference type="NCBI Taxonomy" id="6565"/>
    <lineage>
        <taxon>Eukaryota</taxon>
        <taxon>Metazoa</taxon>
        <taxon>Spiralia</taxon>
        <taxon>Lophotrochozoa</taxon>
        <taxon>Mollusca</taxon>
        <taxon>Bivalvia</taxon>
        <taxon>Autobranchia</taxon>
        <taxon>Pteriomorphia</taxon>
        <taxon>Ostreida</taxon>
        <taxon>Ostreoidea</taxon>
        <taxon>Ostreidae</taxon>
        <taxon>Crassostrea</taxon>
    </lineage>
</organism>
<dbReference type="Proteomes" id="UP000694844">
    <property type="component" value="Chromosome 1"/>
</dbReference>
<dbReference type="GO" id="GO:0048255">
    <property type="term" value="P:mRNA stabilization"/>
    <property type="evidence" value="ECO:0007669"/>
    <property type="project" value="TreeGrafter"/>
</dbReference>
<dbReference type="RefSeq" id="XP_022323196.1">
    <property type="nucleotide sequence ID" value="XM_022467488.1"/>
</dbReference>
<reference evidence="2" key="1">
    <citation type="submission" date="2024-06" db="UniProtKB">
        <authorList>
            <consortium name="RefSeq"/>
        </authorList>
    </citation>
    <scope>NUCLEOTIDE SEQUENCE [LARGE SCALE GENOMIC DNA]</scope>
</reference>